<dbReference type="Pfam" id="PF13603">
    <property type="entry name" value="tRNA-synt_1_2"/>
    <property type="match status" value="1"/>
</dbReference>
<dbReference type="GO" id="GO:0004823">
    <property type="term" value="F:leucine-tRNA ligase activity"/>
    <property type="evidence" value="ECO:0007669"/>
    <property type="project" value="UniProtKB-UniRule"/>
</dbReference>
<evidence type="ECO:0000259" key="13">
    <source>
        <dbReference type="Pfam" id="PF09334"/>
    </source>
</evidence>
<comment type="catalytic activity">
    <reaction evidence="8 9">
        <text>tRNA(Leu) + L-leucine + ATP = L-leucyl-tRNA(Leu) + AMP + diphosphate</text>
        <dbReference type="Rhea" id="RHEA:11688"/>
        <dbReference type="Rhea" id="RHEA-COMP:9613"/>
        <dbReference type="Rhea" id="RHEA-COMP:9622"/>
        <dbReference type="ChEBI" id="CHEBI:30616"/>
        <dbReference type="ChEBI" id="CHEBI:33019"/>
        <dbReference type="ChEBI" id="CHEBI:57427"/>
        <dbReference type="ChEBI" id="CHEBI:78442"/>
        <dbReference type="ChEBI" id="CHEBI:78494"/>
        <dbReference type="ChEBI" id="CHEBI:456215"/>
        <dbReference type="EC" id="6.1.1.4"/>
    </reaction>
</comment>
<evidence type="ECO:0000256" key="3">
    <source>
        <dbReference type="ARBA" id="ARBA00022598"/>
    </source>
</evidence>
<dbReference type="PROSITE" id="PS00178">
    <property type="entry name" value="AA_TRNA_LIGASE_I"/>
    <property type="match status" value="1"/>
</dbReference>
<dbReference type="EC" id="6.1.1.4" evidence="9"/>
<feature type="domain" description="Aminoacyl-tRNA synthetase class Ia" evidence="11">
    <location>
        <begin position="575"/>
        <end position="774"/>
    </location>
</feature>
<feature type="domain" description="Methionyl/Valyl/Leucyl/Isoleucyl-tRNA synthetase anticodon-binding" evidence="12">
    <location>
        <begin position="821"/>
        <end position="932"/>
    </location>
</feature>
<dbReference type="GO" id="GO:0002161">
    <property type="term" value="F:aminoacyl-tRNA deacylase activity"/>
    <property type="evidence" value="ECO:0007669"/>
    <property type="project" value="InterPro"/>
</dbReference>
<dbReference type="GO" id="GO:0005524">
    <property type="term" value="F:ATP binding"/>
    <property type="evidence" value="ECO:0007669"/>
    <property type="project" value="UniProtKB-UniRule"/>
</dbReference>
<dbReference type="Proteomes" id="UP000230779">
    <property type="component" value="Unassembled WGS sequence"/>
</dbReference>
<dbReference type="CDD" id="cd00812">
    <property type="entry name" value="LeuRS_core"/>
    <property type="match status" value="1"/>
</dbReference>
<feature type="domain" description="Leucyl-tRNA synthetase editing" evidence="14">
    <location>
        <begin position="225"/>
        <end position="390"/>
    </location>
</feature>
<dbReference type="PRINTS" id="PR00985">
    <property type="entry name" value="TRNASYNTHLEU"/>
</dbReference>
<feature type="domain" description="Methionyl/Leucyl tRNA synthetase" evidence="13">
    <location>
        <begin position="44"/>
        <end position="186"/>
    </location>
</feature>
<feature type="binding site" evidence="9">
    <location>
        <position position="742"/>
    </location>
    <ligand>
        <name>ATP</name>
        <dbReference type="ChEBI" id="CHEBI:30616"/>
    </ligand>
</feature>
<keyword evidence="2 9" id="KW-0963">Cytoplasm</keyword>
<dbReference type="Pfam" id="PF09334">
    <property type="entry name" value="tRNA-synt_1g"/>
    <property type="match status" value="1"/>
</dbReference>
<sequence length="968" mass="111695">MVEEDNKYNHQAIEPKWQKRWEESGLYWAEDNSHKPKFYCLIEFPYPSADGLHVGHPRSYTALDILARKRRMEGYNVLFPIGFDAFGLPTENYAIKVKKNPAEITKTNIDRFRRQLKSLGLSFDWSREVTTCDPEYYKWTQWIFLKLYEAGLVYQKELPINWCPSCKIGLANEEVVSGKCERCGTPVTKKNLKQWLFKITQYAQRLIDDLDKVDYLDKIKTQQINWISRSEGALIKFQISSTKSQINTKSQILNSKHSVEVFTTRPDTLFGATYLVLSPEHELIKNKELGIKNYDEVMEYIEKAKKKSDLERTDLAKEKTGVELKGIKAINPATKKEIPVWVADYVLTGYGTGAIMAVPAHDERDWEFAKKFNLPIIMTIAIDNASDNLTKEIFEFAKKISILADKKNKKFIFDGGFGLDIAYGKITRNHGDIDAQVEKDDLEFWKEYFVKEGFEIKKNPDERFELYIADNGKFHIDFGCYRGKFIKNSIKGTEFTAFSPKEILNFKKSECKRLGTKRLKDVHDFTLFNEMAYIGDGFLINSGIYDGLTSEEGIKQITKWLEKEKLGKPAVNYKLRDWVFSRQHYWGEPIPLIHCDKCGIVPVPEKVLPVTLPTVRNYEPTDTGESPLAAIKDWVNVQCPKCGGKAKRETDTMPNWAGSNWYFIRYTDPHSNQAFASSKKMKHWLPVDIYNGGMEHTTLHLLYSRFWYKALYDLKLVPGSEPYSKRVSHGMVLAEDGKKMSKSLGNVINPDDVVKEYGADTLRMYEMFMGPFSEAIPWDTKGIVGVRRFLDRVYRLGARGNEHGAMSTGPKAQDSGLKVLLNKTIKKVTEDIENFRFNTAVSALMVLVNEMEKQKQLPITHYQLLITLLSPFAPHLSEELWEKLGHKESIFKEKWPQYDPNLAKESEIEFVIQVNGKVRDRMQLPADISEKEAIKKAEQSEKIKKYLDRRQVVKKIFVKGKLLNIVVK</sequence>
<dbReference type="GO" id="GO:0006429">
    <property type="term" value="P:leucyl-tRNA aminoacylation"/>
    <property type="evidence" value="ECO:0007669"/>
    <property type="project" value="UniProtKB-UniRule"/>
</dbReference>
<evidence type="ECO:0000256" key="5">
    <source>
        <dbReference type="ARBA" id="ARBA00022840"/>
    </source>
</evidence>
<dbReference type="Gene3D" id="3.90.740.10">
    <property type="entry name" value="Valyl/Leucyl/Isoleucyl-tRNA synthetase, editing domain"/>
    <property type="match status" value="1"/>
</dbReference>
<dbReference type="Gene3D" id="1.10.730.10">
    <property type="entry name" value="Isoleucyl-tRNA Synthetase, Domain 1"/>
    <property type="match status" value="1"/>
</dbReference>
<keyword evidence="3 9" id="KW-0436">Ligase</keyword>
<dbReference type="InterPro" id="IPR009080">
    <property type="entry name" value="tRNAsynth_Ia_anticodon-bd"/>
</dbReference>
<keyword evidence="6 9" id="KW-0648">Protein biosynthesis</keyword>
<dbReference type="FunFam" id="3.40.50.620:FF:000056">
    <property type="entry name" value="Leucine--tRNA ligase"/>
    <property type="match status" value="1"/>
</dbReference>
<gene>
    <name evidence="9" type="primary">leuS</name>
    <name evidence="15" type="ORF">COY66_01460</name>
</gene>
<dbReference type="PANTHER" id="PTHR43740:SF2">
    <property type="entry name" value="LEUCINE--TRNA LIGASE, MITOCHONDRIAL"/>
    <property type="match status" value="1"/>
</dbReference>
<dbReference type="SUPFAM" id="SSF47323">
    <property type="entry name" value="Anticodon-binding domain of a subclass of class I aminoacyl-tRNA synthetases"/>
    <property type="match status" value="1"/>
</dbReference>
<evidence type="ECO:0000313" key="15">
    <source>
        <dbReference type="EMBL" id="PIY97053.1"/>
    </source>
</evidence>
<evidence type="ECO:0000256" key="6">
    <source>
        <dbReference type="ARBA" id="ARBA00022917"/>
    </source>
</evidence>
<evidence type="ECO:0000256" key="7">
    <source>
        <dbReference type="ARBA" id="ARBA00023146"/>
    </source>
</evidence>
<dbReference type="EMBL" id="PFMD01000018">
    <property type="protein sequence ID" value="PIY97053.1"/>
    <property type="molecule type" value="Genomic_DNA"/>
</dbReference>
<dbReference type="Gene3D" id="3.10.20.590">
    <property type="match status" value="1"/>
</dbReference>
<keyword evidence="7 9" id="KW-0030">Aminoacyl-tRNA synthetase</keyword>
<comment type="subcellular location">
    <subcellularLocation>
        <location evidence="9">Cytoplasm</location>
    </subcellularLocation>
</comment>
<dbReference type="SUPFAM" id="SSF50677">
    <property type="entry name" value="ValRS/IleRS/LeuRS editing domain"/>
    <property type="match status" value="1"/>
</dbReference>
<keyword evidence="5 9" id="KW-0067">ATP-binding</keyword>
<dbReference type="PANTHER" id="PTHR43740">
    <property type="entry name" value="LEUCYL-TRNA SYNTHETASE"/>
    <property type="match status" value="1"/>
</dbReference>
<dbReference type="InterPro" id="IPR015413">
    <property type="entry name" value="Methionyl/Leucyl_tRNA_Synth"/>
</dbReference>
<comment type="caution">
    <text evidence="15">The sequence shown here is derived from an EMBL/GenBank/DDBJ whole genome shotgun (WGS) entry which is preliminary data.</text>
</comment>
<dbReference type="Pfam" id="PF08264">
    <property type="entry name" value="Anticodon_1"/>
    <property type="match status" value="1"/>
</dbReference>
<dbReference type="InterPro" id="IPR002302">
    <property type="entry name" value="Leu-tRNA-ligase"/>
</dbReference>
<dbReference type="Pfam" id="PF00133">
    <property type="entry name" value="tRNA-synt_1"/>
    <property type="match status" value="1"/>
</dbReference>
<evidence type="ECO:0000256" key="1">
    <source>
        <dbReference type="ARBA" id="ARBA00005594"/>
    </source>
</evidence>
<dbReference type="InterPro" id="IPR002300">
    <property type="entry name" value="aa-tRNA-synth_Ia"/>
</dbReference>
<evidence type="ECO:0000256" key="10">
    <source>
        <dbReference type="RuleBase" id="RU363035"/>
    </source>
</evidence>
<evidence type="ECO:0000256" key="8">
    <source>
        <dbReference type="ARBA" id="ARBA00047469"/>
    </source>
</evidence>
<evidence type="ECO:0000259" key="14">
    <source>
        <dbReference type="Pfam" id="PF13603"/>
    </source>
</evidence>
<dbReference type="InterPro" id="IPR013155">
    <property type="entry name" value="M/V/L/I-tRNA-synth_anticd-bd"/>
</dbReference>
<evidence type="ECO:0000256" key="9">
    <source>
        <dbReference type="HAMAP-Rule" id="MF_00049"/>
    </source>
</evidence>
<accession>A0A2M7RJW2</accession>
<feature type="short sequence motif" description="'KMSKS' region" evidence="9">
    <location>
        <begin position="739"/>
        <end position="743"/>
    </location>
</feature>
<dbReference type="HAMAP" id="MF_00049_B">
    <property type="entry name" value="Leu_tRNA_synth_B"/>
    <property type="match status" value="1"/>
</dbReference>
<evidence type="ECO:0000256" key="4">
    <source>
        <dbReference type="ARBA" id="ARBA00022741"/>
    </source>
</evidence>
<proteinExistence type="inferred from homology"/>
<dbReference type="InterPro" id="IPR025709">
    <property type="entry name" value="Leu_tRNA-synth_edit"/>
</dbReference>
<comment type="similarity">
    <text evidence="1 9 10">Belongs to the class-I aminoacyl-tRNA synthetase family.</text>
</comment>
<name>A0A2M7RJW2_9BACT</name>
<evidence type="ECO:0000259" key="11">
    <source>
        <dbReference type="Pfam" id="PF00133"/>
    </source>
</evidence>
<dbReference type="Gene3D" id="3.40.50.620">
    <property type="entry name" value="HUPs"/>
    <property type="match status" value="2"/>
</dbReference>
<dbReference type="InterPro" id="IPR001412">
    <property type="entry name" value="aa-tRNA-synth_I_CS"/>
</dbReference>
<dbReference type="InterPro" id="IPR019646">
    <property type="entry name" value="Aminoglyc_AdlTrfase"/>
</dbReference>
<reference evidence="15 16" key="1">
    <citation type="submission" date="2017-09" db="EMBL/GenBank/DDBJ databases">
        <title>Depth-based differentiation of microbial function through sediment-hosted aquifers and enrichment of novel symbionts in the deep terrestrial subsurface.</title>
        <authorList>
            <person name="Probst A.J."/>
            <person name="Ladd B."/>
            <person name="Jarett J.K."/>
            <person name="Geller-Mcgrath D.E."/>
            <person name="Sieber C.M."/>
            <person name="Emerson J.B."/>
            <person name="Anantharaman K."/>
            <person name="Thomas B.C."/>
            <person name="Malmstrom R."/>
            <person name="Stieglmeier M."/>
            <person name="Klingl A."/>
            <person name="Woyke T."/>
            <person name="Ryan C.M."/>
            <person name="Banfield J.F."/>
        </authorList>
    </citation>
    <scope>NUCLEOTIDE SEQUENCE [LARGE SCALE GENOMIC DNA]</scope>
    <source>
        <strain evidence="15">CG_4_10_14_0_8_um_filter_42_10</strain>
    </source>
</reference>
<dbReference type="FunFam" id="3.40.50.620:FF:000003">
    <property type="entry name" value="Leucine--tRNA ligase"/>
    <property type="match status" value="1"/>
</dbReference>
<dbReference type="Pfam" id="PF10706">
    <property type="entry name" value="Aminoglyc_resit"/>
    <property type="match status" value="1"/>
</dbReference>
<keyword evidence="4 9" id="KW-0547">Nucleotide-binding</keyword>
<protein>
    <recommendedName>
        <fullName evidence="9">Leucine--tRNA ligase</fullName>
        <ecNumber evidence="9">6.1.1.4</ecNumber>
    </recommendedName>
    <alternativeName>
        <fullName evidence="9">Leucyl-tRNA synthetase</fullName>
        <shortName evidence="9">LeuRS</shortName>
    </alternativeName>
</protein>
<evidence type="ECO:0000259" key="12">
    <source>
        <dbReference type="Pfam" id="PF08264"/>
    </source>
</evidence>
<dbReference type="FunFam" id="1.10.730.10:FF:000011">
    <property type="entry name" value="Leucine--tRNA ligase chloroplastic/mitochondrial"/>
    <property type="match status" value="1"/>
</dbReference>
<dbReference type="GO" id="GO:0005829">
    <property type="term" value="C:cytosol"/>
    <property type="evidence" value="ECO:0007669"/>
    <property type="project" value="TreeGrafter"/>
</dbReference>
<dbReference type="InterPro" id="IPR009008">
    <property type="entry name" value="Val/Leu/Ile-tRNA-synth_edit"/>
</dbReference>
<evidence type="ECO:0000313" key="16">
    <source>
        <dbReference type="Proteomes" id="UP000230779"/>
    </source>
</evidence>
<dbReference type="AlphaFoldDB" id="A0A2M7RJW2"/>
<comment type="caution">
    <text evidence="9">Lacks conserved residue(s) required for the propagation of feature annotation.</text>
</comment>
<evidence type="ECO:0000256" key="2">
    <source>
        <dbReference type="ARBA" id="ARBA00022490"/>
    </source>
</evidence>
<dbReference type="CDD" id="cd07958">
    <property type="entry name" value="Anticodon_Ia_Leu_BEm"/>
    <property type="match status" value="1"/>
</dbReference>
<organism evidence="15 16">
    <name type="scientific">Candidatus Kerfeldbacteria bacterium CG_4_10_14_0_8_um_filter_42_10</name>
    <dbReference type="NCBI Taxonomy" id="2014248"/>
    <lineage>
        <taxon>Bacteria</taxon>
        <taxon>Candidatus Kerfeldiibacteriota</taxon>
    </lineage>
</organism>
<dbReference type="InterPro" id="IPR014729">
    <property type="entry name" value="Rossmann-like_a/b/a_fold"/>
</dbReference>
<dbReference type="SUPFAM" id="SSF52374">
    <property type="entry name" value="Nucleotidylyl transferase"/>
    <property type="match status" value="1"/>
</dbReference>